<dbReference type="GO" id="GO:0016853">
    <property type="term" value="F:isomerase activity"/>
    <property type="evidence" value="ECO:0007669"/>
    <property type="project" value="UniProtKB-KW"/>
</dbReference>
<dbReference type="Gene3D" id="3.90.226.10">
    <property type="entry name" value="2-enoyl-CoA Hydratase, Chain A, domain 1"/>
    <property type="match status" value="1"/>
</dbReference>
<dbReference type="InterPro" id="IPR029045">
    <property type="entry name" value="ClpP/crotonase-like_dom_sf"/>
</dbReference>
<dbReference type="PANTHER" id="PTHR11941">
    <property type="entry name" value="ENOYL-COA HYDRATASE-RELATED"/>
    <property type="match status" value="1"/>
</dbReference>
<keyword evidence="2" id="KW-0413">Isomerase</keyword>
<dbReference type="EMBL" id="LUTY01000332">
    <property type="protein sequence ID" value="OAD23501.1"/>
    <property type="molecule type" value="Genomic_DNA"/>
</dbReference>
<accession>A0A176S5X3</accession>
<proteinExistence type="inferred from homology"/>
<comment type="caution">
    <text evidence="2">The sequence shown here is derived from an EMBL/GenBank/DDBJ whole genome shotgun (WGS) entry which is preliminary data.</text>
</comment>
<dbReference type="AlphaFoldDB" id="A0A176S5X3"/>
<dbReference type="GO" id="GO:0006635">
    <property type="term" value="P:fatty acid beta-oxidation"/>
    <property type="evidence" value="ECO:0007669"/>
    <property type="project" value="TreeGrafter"/>
</dbReference>
<dbReference type="InterPro" id="IPR001753">
    <property type="entry name" value="Enoyl-CoA_hydra/iso"/>
</dbReference>
<dbReference type="CDD" id="cd06558">
    <property type="entry name" value="crotonase-like"/>
    <property type="match status" value="1"/>
</dbReference>
<gene>
    <name evidence="2" type="ORF">THIOM_000668</name>
</gene>
<dbReference type="PANTHER" id="PTHR11941:SF54">
    <property type="entry name" value="ENOYL-COA HYDRATASE, MITOCHONDRIAL"/>
    <property type="match status" value="1"/>
</dbReference>
<dbReference type="Proteomes" id="UP000076962">
    <property type="component" value="Unassembled WGS sequence"/>
</dbReference>
<protein>
    <submittedName>
        <fullName evidence="2">Enoyl-CoA hydratase/isomerase</fullName>
    </submittedName>
</protein>
<evidence type="ECO:0000313" key="3">
    <source>
        <dbReference type="Proteomes" id="UP000076962"/>
    </source>
</evidence>
<reference evidence="2 3" key="1">
    <citation type="submission" date="2016-05" db="EMBL/GenBank/DDBJ databases">
        <title>Single-cell genome of chain-forming Candidatus Thiomargarita nelsonii and comparison to other large sulfur-oxidizing bacteria.</title>
        <authorList>
            <person name="Winkel M."/>
            <person name="Salman V."/>
            <person name="Woyke T."/>
            <person name="Schulz-Vogt H."/>
            <person name="Richter M."/>
            <person name="Flood B."/>
            <person name="Bailey J."/>
            <person name="Amann R."/>
            <person name="Mussmann M."/>
        </authorList>
    </citation>
    <scope>NUCLEOTIDE SEQUENCE [LARGE SCALE GENOMIC DNA]</scope>
    <source>
        <strain evidence="2 3">THI036</strain>
    </source>
</reference>
<keyword evidence="3" id="KW-1185">Reference proteome</keyword>
<evidence type="ECO:0000256" key="1">
    <source>
        <dbReference type="ARBA" id="ARBA00005254"/>
    </source>
</evidence>
<organism evidence="2 3">
    <name type="scientific">Candidatus Thiomargarita nelsonii</name>
    <dbReference type="NCBI Taxonomy" id="1003181"/>
    <lineage>
        <taxon>Bacteria</taxon>
        <taxon>Pseudomonadati</taxon>
        <taxon>Pseudomonadota</taxon>
        <taxon>Gammaproteobacteria</taxon>
        <taxon>Thiotrichales</taxon>
        <taxon>Thiotrichaceae</taxon>
        <taxon>Thiomargarita</taxon>
    </lineage>
</organism>
<dbReference type="SUPFAM" id="SSF52096">
    <property type="entry name" value="ClpP/crotonase"/>
    <property type="match status" value="1"/>
</dbReference>
<name>A0A176S5X3_9GAMM</name>
<evidence type="ECO:0000313" key="2">
    <source>
        <dbReference type="EMBL" id="OAD23501.1"/>
    </source>
</evidence>
<comment type="similarity">
    <text evidence="1">Belongs to the enoyl-CoA hydratase/isomerase family.</text>
</comment>
<sequence>MKQYTTLNLTEQGTVANVNLQWPDSGILNETLLSDFIGLMDYLEDESPCTLIVFQGLSTPQQQTRTAPPVLDHCSKWEKFLQRIERFAGASIACIDGLCAHFHFQLALACDYRVATTRSVFQAPAVKEGFIPGMSVFRLAKYTGLGVARRLLFTGTPCSAKKAAKLGIVDRKCKAKNFEKAIMESQQALMPIHPEVLLNTRRLLNESFASTFEDAIGHFLAAQNLCIACQDCPAK</sequence>
<dbReference type="Pfam" id="PF00378">
    <property type="entry name" value="ECH_1"/>
    <property type="match status" value="1"/>
</dbReference>